<gene>
    <name evidence="1" type="ORF">MENTE1834_LOCUS30744</name>
</gene>
<protein>
    <submittedName>
        <fullName evidence="1">Uncharacterized protein</fullName>
    </submittedName>
</protein>
<reference evidence="1" key="1">
    <citation type="submission" date="2023-11" db="EMBL/GenBank/DDBJ databases">
        <authorList>
            <person name="Poullet M."/>
        </authorList>
    </citation>
    <scope>NUCLEOTIDE SEQUENCE</scope>
    <source>
        <strain evidence="1">E1834</strain>
    </source>
</reference>
<comment type="caution">
    <text evidence="1">The sequence shown here is derived from an EMBL/GenBank/DDBJ whole genome shotgun (WGS) entry which is preliminary data.</text>
</comment>
<evidence type="ECO:0000313" key="2">
    <source>
        <dbReference type="Proteomes" id="UP001497535"/>
    </source>
</evidence>
<evidence type="ECO:0000313" key="1">
    <source>
        <dbReference type="EMBL" id="CAK5083407.1"/>
    </source>
</evidence>
<keyword evidence="2" id="KW-1185">Reference proteome</keyword>
<dbReference type="EMBL" id="CAVMJV010000050">
    <property type="protein sequence ID" value="CAK5083407.1"/>
    <property type="molecule type" value="Genomic_DNA"/>
</dbReference>
<accession>A0ACB0ZYE0</accession>
<dbReference type="Proteomes" id="UP001497535">
    <property type="component" value="Unassembled WGS sequence"/>
</dbReference>
<name>A0ACB0ZYE0_MELEN</name>
<organism evidence="1 2">
    <name type="scientific">Meloidogyne enterolobii</name>
    <name type="common">Root-knot nematode worm</name>
    <name type="synonym">Meloidogyne mayaguensis</name>
    <dbReference type="NCBI Taxonomy" id="390850"/>
    <lineage>
        <taxon>Eukaryota</taxon>
        <taxon>Metazoa</taxon>
        <taxon>Ecdysozoa</taxon>
        <taxon>Nematoda</taxon>
        <taxon>Chromadorea</taxon>
        <taxon>Rhabditida</taxon>
        <taxon>Tylenchina</taxon>
        <taxon>Tylenchomorpha</taxon>
        <taxon>Tylenchoidea</taxon>
        <taxon>Meloidogynidae</taxon>
        <taxon>Meloidogyninae</taxon>
        <taxon>Meloidogyne</taxon>
    </lineage>
</organism>
<proteinExistence type="predicted"/>
<sequence length="99" mass="11179">MSGRIRRGLTTVLESIQAYTKNATQIMNEEIDEDTAGKLGVEKANLESAIALIAELDDKWGNYIDSLDAPQRMAEESVYMSFPHKAGTFWIRINLLVRF</sequence>